<evidence type="ECO:0000313" key="3">
    <source>
        <dbReference type="Proteomes" id="UP000721415"/>
    </source>
</evidence>
<dbReference type="Pfam" id="PF05872">
    <property type="entry name" value="HerA_C"/>
    <property type="match status" value="1"/>
</dbReference>
<reference evidence="2 3" key="1">
    <citation type="submission" date="2020-07" db="EMBL/GenBank/DDBJ databases">
        <title>Facklamia lactis sp. nov., isolated from raw milk.</title>
        <authorList>
            <person name="Doll E.V."/>
            <person name="Huptas C."/>
            <person name="Staib L."/>
            <person name="Wenning M."/>
            <person name="Scherer S."/>
        </authorList>
    </citation>
    <scope>NUCLEOTIDE SEQUENCE [LARGE SCALE GENOMIC DNA]</scope>
    <source>
        <strain evidence="2 3">DSM 111018</strain>
    </source>
</reference>
<sequence length="503" mass="55618">METQIKFAYGTQPVYLTLNQLNRHGVIAGATGTGKTITLKVMAEQLSLAGVPVFLSDIKGDLASLAEPGNREGLEERLEKTHYSDFEPRSFPIEVWDAFGEQGVPLRVTVSEMGPILLAKLLGLNETQTGVLNVVFTVADEKGLLLIDLTDLRAMLNYVAEHTKELGTTFGTISKASIGVILRSIVVLEKQGASHFFSEPSLEIQDFMRVDNEGLGVINILNASQLYQSPTLYATVLLALFGEIFDSLPEVGDLDKPKLVFFFDEAHVLFEDTPKVLVDKIELMVRLIRSKGVGVYFVTQNPVDIPDEIGSQLANRIQHGLRAFTPKELKVVKAVSQTFRQNPDEAVDLEQVIQELATGQAVVSTLNEDGTPSFAQAAYIYPPLSKMGEVDPQVLLKIINQSSLLEKYAESVDRESAHEQLNQAMATTQEEMIGEADATQVDHPSEERIRELEAELAKQIKKSQGSSRRTDTNFDRFTKNMMSQVGREIGRAITRSITGMFKK</sequence>
<dbReference type="Gene3D" id="3.40.50.300">
    <property type="entry name" value="P-loop containing nucleotide triphosphate hydrolases"/>
    <property type="match status" value="2"/>
</dbReference>
<dbReference type="InterPro" id="IPR033186">
    <property type="entry name" value="HerA_C"/>
</dbReference>
<comment type="caution">
    <text evidence="2">The sequence shown here is derived from an EMBL/GenBank/DDBJ whole genome shotgun (WGS) entry which is preliminary data.</text>
</comment>
<dbReference type="EMBL" id="JACBXQ010000002">
    <property type="protein sequence ID" value="MBG9986291.1"/>
    <property type="molecule type" value="Genomic_DNA"/>
</dbReference>
<accession>A0ABS0LQ50</accession>
<dbReference type="PANTHER" id="PTHR30121">
    <property type="entry name" value="UNCHARACTERIZED PROTEIN YJGR-RELATED"/>
    <property type="match status" value="1"/>
</dbReference>
<organism evidence="2 3">
    <name type="scientific">Facklamia lactis</name>
    <dbReference type="NCBI Taxonomy" id="2749967"/>
    <lineage>
        <taxon>Bacteria</taxon>
        <taxon>Bacillati</taxon>
        <taxon>Bacillota</taxon>
        <taxon>Bacilli</taxon>
        <taxon>Lactobacillales</taxon>
        <taxon>Aerococcaceae</taxon>
        <taxon>Facklamia</taxon>
    </lineage>
</organism>
<evidence type="ECO:0000313" key="2">
    <source>
        <dbReference type="EMBL" id="MBG9986291.1"/>
    </source>
</evidence>
<keyword evidence="3" id="KW-1185">Reference proteome</keyword>
<proteinExistence type="predicted"/>
<dbReference type="Proteomes" id="UP000721415">
    <property type="component" value="Unassembled WGS sequence"/>
</dbReference>
<dbReference type="InterPro" id="IPR051162">
    <property type="entry name" value="T4SS_component"/>
</dbReference>
<dbReference type="InterPro" id="IPR027417">
    <property type="entry name" value="P-loop_NTPase"/>
</dbReference>
<dbReference type="RefSeq" id="WP_197115193.1">
    <property type="nucleotide sequence ID" value="NZ_JACBXQ010000002.1"/>
</dbReference>
<dbReference type="SUPFAM" id="SSF52540">
    <property type="entry name" value="P-loop containing nucleoside triphosphate hydrolases"/>
    <property type="match status" value="1"/>
</dbReference>
<name>A0ABS0LQ50_9LACT</name>
<dbReference type="PANTHER" id="PTHR30121:SF6">
    <property type="entry name" value="SLR6007 PROTEIN"/>
    <property type="match status" value="1"/>
</dbReference>
<protein>
    <submittedName>
        <fullName evidence="2">DUF853 family protein</fullName>
    </submittedName>
</protein>
<gene>
    <name evidence="2" type="ORF">HZY91_05215</name>
</gene>
<feature type="domain" description="Helicase HerA-like C-terminal" evidence="1">
    <location>
        <begin position="10"/>
        <end position="501"/>
    </location>
</feature>
<evidence type="ECO:0000259" key="1">
    <source>
        <dbReference type="Pfam" id="PF05872"/>
    </source>
</evidence>